<evidence type="ECO:0000256" key="9">
    <source>
        <dbReference type="SAM" id="Phobius"/>
    </source>
</evidence>
<keyword evidence="4 9" id="KW-1133">Transmembrane helix</keyword>
<dbReference type="CDD" id="cd11386">
    <property type="entry name" value="MCP_signal"/>
    <property type="match status" value="1"/>
</dbReference>
<dbReference type="STRING" id="64971.SAMN05421831_10847"/>
<dbReference type="InterPro" id="IPR004089">
    <property type="entry name" value="MCPsignal_dom"/>
</dbReference>
<dbReference type="Pfam" id="PF00672">
    <property type="entry name" value="HAMP"/>
    <property type="match status" value="1"/>
</dbReference>
<dbReference type="SMART" id="SM00283">
    <property type="entry name" value="MA"/>
    <property type="match status" value="1"/>
</dbReference>
<dbReference type="RefSeq" id="WP_093310111.1">
    <property type="nucleotide sequence ID" value="NZ_FNYH01000008.1"/>
</dbReference>
<dbReference type="InterPro" id="IPR003660">
    <property type="entry name" value="HAMP_dom"/>
</dbReference>
<dbReference type="SMART" id="SM01049">
    <property type="entry name" value="Cache_2"/>
    <property type="match status" value="1"/>
</dbReference>
<reference evidence="13" key="1">
    <citation type="submission" date="2016-10" db="EMBL/GenBank/DDBJ databases">
        <authorList>
            <person name="Varghese N."/>
            <person name="Submissions S."/>
        </authorList>
    </citation>
    <scope>NUCLEOTIDE SEQUENCE [LARGE SCALE GENOMIC DNA]</scope>
    <source>
        <strain evidence="13">DSM 7165</strain>
    </source>
</reference>
<comment type="subcellular location">
    <subcellularLocation>
        <location evidence="1">Cell membrane</location>
        <topology evidence="1">Multi-pass membrane protein</topology>
    </subcellularLocation>
</comment>
<dbReference type="EMBL" id="FNYH01000008">
    <property type="protein sequence ID" value="SEI71138.1"/>
    <property type="molecule type" value="Genomic_DNA"/>
</dbReference>
<evidence type="ECO:0000313" key="12">
    <source>
        <dbReference type="EMBL" id="SEI71138.1"/>
    </source>
</evidence>
<dbReference type="Pfam" id="PF00015">
    <property type="entry name" value="MCPsignal"/>
    <property type="match status" value="1"/>
</dbReference>
<feature type="transmembrane region" description="Helical" evidence="9">
    <location>
        <begin position="196"/>
        <end position="218"/>
    </location>
</feature>
<dbReference type="OrthoDB" id="9781845at2"/>
<dbReference type="SUPFAM" id="SSF58104">
    <property type="entry name" value="Methyl-accepting chemotaxis protein (MCP) signaling domain"/>
    <property type="match status" value="1"/>
</dbReference>
<dbReference type="Gene3D" id="3.30.450.20">
    <property type="entry name" value="PAS domain"/>
    <property type="match status" value="1"/>
</dbReference>
<dbReference type="Gene3D" id="1.10.287.950">
    <property type="entry name" value="Methyl-accepting chemotaxis protein"/>
    <property type="match status" value="1"/>
</dbReference>
<dbReference type="PROSITE" id="PS50885">
    <property type="entry name" value="HAMP"/>
    <property type="match status" value="1"/>
</dbReference>
<feature type="domain" description="HAMP" evidence="11">
    <location>
        <begin position="216"/>
        <end position="269"/>
    </location>
</feature>
<dbReference type="GO" id="GO:0005886">
    <property type="term" value="C:plasma membrane"/>
    <property type="evidence" value="ECO:0007669"/>
    <property type="project" value="UniProtKB-SubCell"/>
</dbReference>
<dbReference type="PROSITE" id="PS50111">
    <property type="entry name" value="CHEMOTAXIS_TRANSDUC_2"/>
    <property type="match status" value="1"/>
</dbReference>
<feature type="transmembrane region" description="Helical" evidence="9">
    <location>
        <begin position="12"/>
        <end position="36"/>
    </location>
</feature>
<keyword evidence="2" id="KW-1003">Cell membrane</keyword>
<dbReference type="GO" id="GO:0006935">
    <property type="term" value="P:chemotaxis"/>
    <property type="evidence" value="ECO:0007669"/>
    <property type="project" value="UniProtKB-ARBA"/>
</dbReference>
<evidence type="ECO:0000256" key="4">
    <source>
        <dbReference type="ARBA" id="ARBA00022989"/>
    </source>
</evidence>
<comment type="similarity">
    <text evidence="7">Belongs to the methyl-accepting chemotaxis (MCP) protein family.</text>
</comment>
<organism evidence="12 13">
    <name type="scientific">Allopseudospirillum japonicum</name>
    <dbReference type="NCBI Taxonomy" id="64971"/>
    <lineage>
        <taxon>Bacteria</taxon>
        <taxon>Pseudomonadati</taxon>
        <taxon>Pseudomonadota</taxon>
        <taxon>Gammaproteobacteria</taxon>
        <taxon>Oceanospirillales</taxon>
        <taxon>Oceanospirillaceae</taxon>
        <taxon>Allopseudospirillum</taxon>
    </lineage>
</organism>
<dbReference type="AlphaFoldDB" id="A0A1H6ST29"/>
<dbReference type="PANTHER" id="PTHR32089">
    <property type="entry name" value="METHYL-ACCEPTING CHEMOTAXIS PROTEIN MCPB"/>
    <property type="match status" value="1"/>
</dbReference>
<proteinExistence type="inferred from homology"/>
<dbReference type="GO" id="GO:0007165">
    <property type="term" value="P:signal transduction"/>
    <property type="evidence" value="ECO:0007669"/>
    <property type="project" value="UniProtKB-KW"/>
</dbReference>
<keyword evidence="5 9" id="KW-0472">Membrane</keyword>
<name>A0A1H6ST29_9GAMM</name>
<evidence type="ECO:0000259" key="11">
    <source>
        <dbReference type="PROSITE" id="PS50885"/>
    </source>
</evidence>
<protein>
    <submittedName>
        <fullName evidence="12">Methyl-accepting chemotaxis protein</fullName>
    </submittedName>
</protein>
<dbReference type="SMART" id="SM00304">
    <property type="entry name" value="HAMP"/>
    <property type="match status" value="1"/>
</dbReference>
<dbReference type="PANTHER" id="PTHR32089:SF119">
    <property type="entry name" value="METHYL-ACCEPTING CHEMOTAXIS PROTEIN CTPL"/>
    <property type="match status" value="1"/>
</dbReference>
<feature type="domain" description="Methyl-accepting transducer" evidence="10">
    <location>
        <begin position="274"/>
        <end position="510"/>
    </location>
</feature>
<evidence type="ECO:0000256" key="3">
    <source>
        <dbReference type="ARBA" id="ARBA00022692"/>
    </source>
</evidence>
<sequence>MSSVLANIKIKYKLWSIVVLMGVGTVFLVVLSLWALTHYLMEDRKVKTRHVVETAHSLVEHYYQQAQQGILSTQAAQNAALDALRDMRYGENRQEYFWVNDMQVVIVMHPIKPELDGRNLSGFQDPNGKRLFDEFVRIVREQGEGFVDYLWPKPGQEEPVAKISYVKGFQPWGWVVGNGIYLDDVDIIIHQAVWHYVQTIGVLSLFIGGIALFIIHIITSHIHHLQTTILQVKDSGDLRQRVDVYTHDELGKIAGAYNHLMDQFQNLVNLVSQSTEQLVAASEQMNQATSSTALGMQRQLEDTAQAVATMQQMAASAQESAGIAEQASEKANAVRLQTQSGLHTVSNASQSINALAQDVEKAATAINTLGEQVAGIETILEVIEEIAEQTNLLALNAAIEAARAGEQGRGFAVVADEVRQLAQRSHESTQQIQQMIQRLQQHSHSAVSMMAQGRTQAETSVESASAAGEAFNHIASSIGEIDQLNAAMASAAEEQSQAAEDFIRNLSSINQVSEQTSAEMQQVNATSTSLVASAHKLQTLIAQFKT</sequence>
<dbReference type="Proteomes" id="UP000242999">
    <property type="component" value="Unassembled WGS sequence"/>
</dbReference>
<keyword evidence="6 8" id="KW-0807">Transducer</keyword>
<evidence type="ECO:0000256" key="1">
    <source>
        <dbReference type="ARBA" id="ARBA00004651"/>
    </source>
</evidence>
<evidence type="ECO:0000259" key="10">
    <source>
        <dbReference type="PROSITE" id="PS50111"/>
    </source>
</evidence>
<evidence type="ECO:0000313" key="13">
    <source>
        <dbReference type="Proteomes" id="UP000242999"/>
    </source>
</evidence>
<dbReference type="FunFam" id="1.10.287.950:FF:000001">
    <property type="entry name" value="Methyl-accepting chemotaxis sensory transducer"/>
    <property type="match status" value="1"/>
</dbReference>
<evidence type="ECO:0000256" key="2">
    <source>
        <dbReference type="ARBA" id="ARBA00022475"/>
    </source>
</evidence>
<evidence type="ECO:0000256" key="6">
    <source>
        <dbReference type="ARBA" id="ARBA00023224"/>
    </source>
</evidence>
<dbReference type="Pfam" id="PF08269">
    <property type="entry name" value="dCache_2"/>
    <property type="match status" value="1"/>
</dbReference>
<dbReference type="CDD" id="cd06225">
    <property type="entry name" value="HAMP"/>
    <property type="match status" value="1"/>
</dbReference>
<dbReference type="InterPro" id="IPR004010">
    <property type="entry name" value="Double_Cache_2"/>
</dbReference>
<evidence type="ECO:0000256" key="8">
    <source>
        <dbReference type="PROSITE-ProRule" id="PRU00284"/>
    </source>
</evidence>
<gene>
    <name evidence="12" type="ORF">SAMN05421831_10847</name>
</gene>
<accession>A0A1H6ST29</accession>
<dbReference type="InterPro" id="IPR033480">
    <property type="entry name" value="sCache_2"/>
</dbReference>
<evidence type="ECO:0000256" key="7">
    <source>
        <dbReference type="ARBA" id="ARBA00029447"/>
    </source>
</evidence>
<keyword evidence="3 9" id="KW-0812">Transmembrane</keyword>
<keyword evidence="13" id="KW-1185">Reference proteome</keyword>
<evidence type="ECO:0000256" key="5">
    <source>
        <dbReference type="ARBA" id="ARBA00023136"/>
    </source>
</evidence>